<feature type="transmembrane region" description="Helical" evidence="10">
    <location>
        <begin position="244"/>
        <end position="263"/>
    </location>
</feature>
<dbReference type="InterPro" id="IPR008250">
    <property type="entry name" value="ATPase_P-typ_transduc_dom_A_sf"/>
</dbReference>
<dbReference type="NCBIfam" id="TIGR01494">
    <property type="entry name" value="ATPase_P-type"/>
    <property type="match status" value="2"/>
</dbReference>
<dbReference type="GO" id="GO:0012505">
    <property type="term" value="C:endomembrane system"/>
    <property type="evidence" value="ECO:0007669"/>
    <property type="project" value="UniProtKB-SubCell"/>
</dbReference>
<dbReference type="InterPro" id="IPR004014">
    <property type="entry name" value="ATPase_P-typ_cation-transptr_N"/>
</dbReference>
<dbReference type="Gene3D" id="2.70.150.10">
    <property type="entry name" value="Calcium-transporting ATPase, cytoplasmic transduction domain A"/>
    <property type="match status" value="1"/>
</dbReference>
<dbReference type="PATRIC" id="fig|1618993.3.peg.559"/>
<dbReference type="InterPro" id="IPR036412">
    <property type="entry name" value="HAD-like_sf"/>
</dbReference>
<dbReference type="InterPro" id="IPR006068">
    <property type="entry name" value="ATPase_P-typ_cation-transptr_C"/>
</dbReference>
<dbReference type="GO" id="GO:0005524">
    <property type="term" value="F:ATP binding"/>
    <property type="evidence" value="ECO:0007669"/>
    <property type="project" value="UniProtKB-KW"/>
</dbReference>
<dbReference type="SUPFAM" id="SSF81653">
    <property type="entry name" value="Calcium ATPase, transduction domain A"/>
    <property type="match status" value="1"/>
</dbReference>
<keyword evidence="6" id="KW-0460">Magnesium</keyword>
<keyword evidence="7" id="KW-1278">Translocase</keyword>
<dbReference type="PANTHER" id="PTHR42861">
    <property type="entry name" value="CALCIUM-TRANSPORTING ATPASE"/>
    <property type="match status" value="1"/>
</dbReference>
<evidence type="ECO:0000256" key="7">
    <source>
        <dbReference type="ARBA" id="ARBA00022967"/>
    </source>
</evidence>
<dbReference type="PROSITE" id="PS00154">
    <property type="entry name" value="ATPASE_E1_E2"/>
    <property type="match status" value="1"/>
</dbReference>
<dbReference type="AlphaFoldDB" id="A0A0G1MHE0"/>
<comment type="subcellular location">
    <subcellularLocation>
        <location evidence="1">Endomembrane system</location>
        <topology evidence="1">Multi-pass membrane protein</topology>
    </subcellularLocation>
</comment>
<dbReference type="GO" id="GO:0016887">
    <property type="term" value="F:ATP hydrolysis activity"/>
    <property type="evidence" value="ECO:0007669"/>
    <property type="project" value="InterPro"/>
</dbReference>
<dbReference type="SFLD" id="SFLDF00027">
    <property type="entry name" value="p-type_atpase"/>
    <property type="match status" value="1"/>
</dbReference>
<sequence length="795" mass="86910">MSFKNFSVLSIHEVLKHLKTNEKGLTSVEAVSRLECCGKNEFRVSAVTWWQVLLRQFKSPFLYLLVAAAVLAFVLGERIDAIMIAAFVVINVLIGFAQEYHSEKAVAMLKKMVSSKVLVCRDGKEVLLDSRELVPGDCVILKNGDRLQADLRWIKVDNLLVNESVLTGESVLVEKTVEPLDQAATDFFSAKNIGFSGTSVAAGRGLGIVVATGAEVEFNKIAGLATQTEAPGPFEKGIAEFSSFILRLILLTLLAVFLLNWLIKGGSADIPELLIFSIALAVSVIPEALPLVTTMTLSRGALRLAKKKVVAKKLSAIEDLGSIDILCTDKTGTVTENLMRVAGIFSDNENKCLRLSALAAPPVDPKTSVLRANFDGAILDYLSEDLRSQIRTVERENEIPFDPIRRWNSVVVEEDGKKILIVRGAPEELIKLSLIKKTEIEKINNWVSLQGHQGNRVLAVAFRESKKESVRAEDGGLTFAGVVAFADPVKATAASAIAEANKLGVQVKILTGDSLEVAGSVAQKIGLIKSFDQVISGEAWTKLPEAERAVAALKYAVFARVTPEHKFLIIKALKEKFEVGFLGDGINDAPALKIAHVGLAVDDASDVAREAADLVLLDHDLSVIVSGIREGREIFANTSKYIKVTLTSNFGNFIAVAIATLLIDFLPMLPIQLLLLNLLSDFPMIAIATDNVDAEELKRPRHYNVREIATAALVLGVVSTIFDLIFFWIFSRISPEVLWTNWFIASVLTELILILSLRTKKPFFRAKRPATVLILFPSPLLDKNGFILSVRHQSI</sequence>
<dbReference type="GO" id="GO:0016020">
    <property type="term" value="C:membrane"/>
    <property type="evidence" value="ECO:0007669"/>
    <property type="project" value="InterPro"/>
</dbReference>
<dbReference type="SUPFAM" id="SSF56784">
    <property type="entry name" value="HAD-like"/>
    <property type="match status" value="1"/>
</dbReference>
<name>A0A0G1MHE0_9BACT</name>
<evidence type="ECO:0000313" key="13">
    <source>
        <dbReference type="Proteomes" id="UP000034354"/>
    </source>
</evidence>
<keyword evidence="3 10" id="KW-0812">Transmembrane</keyword>
<dbReference type="Pfam" id="PF00689">
    <property type="entry name" value="Cation_ATPase_C"/>
    <property type="match status" value="1"/>
</dbReference>
<evidence type="ECO:0000259" key="11">
    <source>
        <dbReference type="SMART" id="SM00831"/>
    </source>
</evidence>
<feature type="transmembrane region" description="Helical" evidence="10">
    <location>
        <begin position="275"/>
        <end position="298"/>
    </location>
</feature>
<proteinExistence type="predicted"/>
<dbReference type="SMART" id="SM00831">
    <property type="entry name" value="Cation_ATPase_N"/>
    <property type="match status" value="1"/>
</dbReference>
<comment type="caution">
    <text evidence="12">The sequence shown here is derived from an EMBL/GenBank/DDBJ whole genome shotgun (WGS) entry which is preliminary data.</text>
</comment>
<dbReference type="Pfam" id="PF00690">
    <property type="entry name" value="Cation_ATPase_N"/>
    <property type="match status" value="1"/>
</dbReference>
<evidence type="ECO:0000256" key="10">
    <source>
        <dbReference type="SAM" id="Phobius"/>
    </source>
</evidence>
<evidence type="ECO:0000256" key="2">
    <source>
        <dbReference type="ARBA" id="ARBA00022553"/>
    </source>
</evidence>
<evidence type="ECO:0000256" key="6">
    <source>
        <dbReference type="ARBA" id="ARBA00022842"/>
    </source>
</evidence>
<evidence type="ECO:0000256" key="3">
    <source>
        <dbReference type="ARBA" id="ARBA00022692"/>
    </source>
</evidence>
<evidence type="ECO:0000256" key="1">
    <source>
        <dbReference type="ARBA" id="ARBA00004127"/>
    </source>
</evidence>
<dbReference type="FunFam" id="2.70.150.10:FF:000160">
    <property type="entry name" value="Sarcoplasmic/endoplasmic reticulum calcium ATPase 1"/>
    <property type="match status" value="1"/>
</dbReference>
<protein>
    <submittedName>
        <fullName evidence="12">Cation-transporting P-type ATPase</fullName>
    </submittedName>
</protein>
<keyword evidence="8 10" id="KW-1133">Transmembrane helix</keyword>
<dbReference type="InterPro" id="IPR059000">
    <property type="entry name" value="ATPase_P-type_domA"/>
</dbReference>
<dbReference type="Pfam" id="PF00122">
    <property type="entry name" value="E1-E2_ATPase"/>
    <property type="match status" value="1"/>
</dbReference>
<keyword evidence="2" id="KW-0597">Phosphoprotein</keyword>
<evidence type="ECO:0000313" key="12">
    <source>
        <dbReference type="EMBL" id="KKU07786.1"/>
    </source>
</evidence>
<feature type="transmembrane region" description="Helical" evidence="10">
    <location>
        <begin position="60"/>
        <end position="76"/>
    </location>
</feature>
<dbReference type="Gene3D" id="3.40.50.1000">
    <property type="entry name" value="HAD superfamily/HAD-like"/>
    <property type="match status" value="1"/>
</dbReference>
<organism evidence="12 13">
    <name type="scientific">Candidatus Uhrbacteria bacterium GW2011_GWE2_45_35</name>
    <dbReference type="NCBI Taxonomy" id="1618993"/>
    <lineage>
        <taxon>Bacteria</taxon>
        <taxon>Candidatus Uhriibacteriota</taxon>
    </lineage>
</organism>
<dbReference type="Pfam" id="PF00702">
    <property type="entry name" value="Hydrolase"/>
    <property type="match status" value="1"/>
</dbReference>
<evidence type="ECO:0000256" key="9">
    <source>
        <dbReference type="ARBA" id="ARBA00023136"/>
    </source>
</evidence>
<feature type="transmembrane region" description="Helical" evidence="10">
    <location>
        <begin position="737"/>
        <end position="757"/>
    </location>
</feature>
<dbReference type="InterPro" id="IPR044492">
    <property type="entry name" value="P_typ_ATPase_HD_dom"/>
</dbReference>
<feature type="transmembrane region" description="Helical" evidence="10">
    <location>
        <begin position="708"/>
        <end position="731"/>
    </location>
</feature>
<feature type="domain" description="Cation-transporting P-type ATPase N-terminal" evidence="11">
    <location>
        <begin position="5"/>
        <end position="77"/>
    </location>
</feature>
<dbReference type="InterPro" id="IPR001757">
    <property type="entry name" value="P_typ_ATPase"/>
</dbReference>
<dbReference type="Proteomes" id="UP000034354">
    <property type="component" value="Unassembled WGS sequence"/>
</dbReference>
<dbReference type="Gene3D" id="1.20.1110.10">
    <property type="entry name" value="Calcium-transporting ATPase, transmembrane domain"/>
    <property type="match status" value="1"/>
</dbReference>
<dbReference type="Gene3D" id="3.40.1110.10">
    <property type="entry name" value="Calcium-transporting ATPase, cytoplasmic domain N"/>
    <property type="match status" value="1"/>
</dbReference>
<dbReference type="SUPFAM" id="SSF81665">
    <property type="entry name" value="Calcium ATPase, transmembrane domain M"/>
    <property type="match status" value="1"/>
</dbReference>
<keyword evidence="5" id="KW-0067">ATP-binding</keyword>
<dbReference type="EMBL" id="LCKW01000024">
    <property type="protein sequence ID" value="KKU07786.1"/>
    <property type="molecule type" value="Genomic_DNA"/>
</dbReference>
<evidence type="ECO:0000256" key="4">
    <source>
        <dbReference type="ARBA" id="ARBA00022741"/>
    </source>
</evidence>
<dbReference type="STRING" id="1618993.UX09_C0024G0011"/>
<evidence type="ECO:0000256" key="8">
    <source>
        <dbReference type="ARBA" id="ARBA00022989"/>
    </source>
</evidence>
<dbReference type="InterPro" id="IPR023299">
    <property type="entry name" value="ATPase_P-typ_cyto_dom_N"/>
</dbReference>
<dbReference type="InterPro" id="IPR018303">
    <property type="entry name" value="ATPase_P-typ_P_site"/>
</dbReference>
<dbReference type="PRINTS" id="PR00119">
    <property type="entry name" value="CATATPASE"/>
</dbReference>
<dbReference type="InterPro" id="IPR023298">
    <property type="entry name" value="ATPase_P-typ_TM_dom_sf"/>
</dbReference>
<dbReference type="PRINTS" id="PR00120">
    <property type="entry name" value="HATPASE"/>
</dbReference>
<dbReference type="SFLD" id="SFLDS00003">
    <property type="entry name" value="Haloacid_Dehalogenase"/>
    <property type="match status" value="1"/>
</dbReference>
<dbReference type="SFLD" id="SFLDG00002">
    <property type="entry name" value="C1.7:_P-type_atpase_like"/>
    <property type="match status" value="1"/>
</dbReference>
<gene>
    <name evidence="12" type="ORF">UX09_C0024G0011</name>
</gene>
<reference evidence="12 13" key="1">
    <citation type="journal article" date="2015" name="Nature">
        <title>rRNA introns, odd ribosomes, and small enigmatic genomes across a large radiation of phyla.</title>
        <authorList>
            <person name="Brown C.T."/>
            <person name="Hug L.A."/>
            <person name="Thomas B.C."/>
            <person name="Sharon I."/>
            <person name="Castelle C.J."/>
            <person name="Singh A."/>
            <person name="Wilkins M.J."/>
            <person name="Williams K.H."/>
            <person name="Banfield J.F."/>
        </authorList>
    </citation>
    <scope>NUCLEOTIDE SEQUENCE [LARGE SCALE GENOMIC DNA]</scope>
</reference>
<accession>A0A0G1MHE0</accession>
<keyword evidence="4" id="KW-0547">Nucleotide-binding</keyword>
<dbReference type="InterPro" id="IPR023214">
    <property type="entry name" value="HAD_sf"/>
</dbReference>
<feature type="transmembrane region" description="Helical" evidence="10">
    <location>
        <begin position="641"/>
        <end position="663"/>
    </location>
</feature>
<feature type="transmembrane region" description="Helical" evidence="10">
    <location>
        <begin position="82"/>
        <end position="101"/>
    </location>
</feature>
<keyword evidence="9 10" id="KW-0472">Membrane</keyword>
<evidence type="ECO:0000256" key="5">
    <source>
        <dbReference type="ARBA" id="ARBA00022840"/>
    </source>
</evidence>